<accession>A0A1S6QGR0</accession>
<dbReference type="CDD" id="cd05374">
    <property type="entry name" value="17beta-HSD-like_SDR_c"/>
    <property type="match status" value="1"/>
</dbReference>
<dbReference type="InterPro" id="IPR036291">
    <property type="entry name" value="NAD(P)-bd_dom_sf"/>
</dbReference>
<name>A0A1S6QGR0_9LACO</name>
<dbReference type="KEGG" id="lcu:PL11_002125"/>
<dbReference type="PANTHER" id="PTHR44169:SF6">
    <property type="entry name" value="NADPH-DEPENDENT 1-ACYLDIHYDROXYACETONE PHOSPHATE REDUCTASE"/>
    <property type="match status" value="1"/>
</dbReference>
<proteinExistence type="inferred from homology"/>
<dbReference type="RefSeq" id="WP_052127695.1">
    <property type="nucleotide sequence ID" value="NZ_CP018906.1"/>
</dbReference>
<evidence type="ECO:0000313" key="4">
    <source>
        <dbReference type="EMBL" id="AQW20793.1"/>
    </source>
</evidence>
<dbReference type="InterPro" id="IPR002347">
    <property type="entry name" value="SDR_fam"/>
</dbReference>
<dbReference type="Proteomes" id="UP000030361">
    <property type="component" value="Chromosome"/>
</dbReference>
<dbReference type="OrthoDB" id="9775296at2"/>
<protein>
    <submittedName>
        <fullName evidence="4">Short-chain dehydrogenase/reductase</fullName>
    </submittedName>
</protein>
<sequence>MTKKVAVVTGGSSGIGKEIAKHLYRNGMEVYTLSRRVEKMNELDDLGIKTGFVDVADYDSIDKAVQTIYDDAGHIDVLVNNAGFGSFGSLEDVDLKDGEYQFKVNVFGAMKMIQAVLPIMREQGSGRIINMSSMAGKTGMPLASWYVGSKYAIEGMSDSLRQELKEFGIDVVVVEPGAIESNWSKIAMKSLNEVSGDGAYAAASRKVADFFELAYRYASKPMVVARMVDQAAFSAKPKARYAGGTGAKASIALQKILPDKAFDALMDQVRTMAQKMVNKEKAQRNQIDPETETK</sequence>
<dbReference type="Gene3D" id="3.40.50.720">
    <property type="entry name" value="NAD(P)-binding Rossmann-like Domain"/>
    <property type="match status" value="1"/>
</dbReference>
<reference evidence="4 5" key="1">
    <citation type="journal article" date="2015" name="Genome Announc.">
        <title>Genome Sequence of Lactobacillus curieae CCTCC M 2011381T, a Novel Producer of Gamma-aminobutyric Acid.</title>
        <authorList>
            <person name="Wang Y."/>
            <person name="Wang Y."/>
            <person name="Lang C."/>
            <person name="Wei D."/>
            <person name="Xu P."/>
            <person name="Xie J."/>
        </authorList>
    </citation>
    <scope>NUCLEOTIDE SEQUENCE [LARGE SCALE GENOMIC DNA]</scope>
    <source>
        <strain evidence="4 5">CCTCC M 2011381</strain>
    </source>
</reference>
<dbReference type="PRINTS" id="PR00080">
    <property type="entry name" value="SDRFAMILY"/>
</dbReference>
<dbReference type="NCBIfam" id="NF004826">
    <property type="entry name" value="PRK06182.1"/>
    <property type="match status" value="1"/>
</dbReference>
<dbReference type="InterPro" id="IPR020904">
    <property type="entry name" value="Sc_DH/Rdtase_CS"/>
</dbReference>
<dbReference type="EMBL" id="CP018906">
    <property type="protein sequence ID" value="AQW20793.1"/>
    <property type="molecule type" value="Genomic_DNA"/>
</dbReference>
<dbReference type="PRINTS" id="PR00081">
    <property type="entry name" value="GDHRDH"/>
</dbReference>
<evidence type="ECO:0000313" key="5">
    <source>
        <dbReference type="Proteomes" id="UP000030361"/>
    </source>
</evidence>
<keyword evidence="2" id="KW-0560">Oxidoreductase</keyword>
<dbReference type="GO" id="GO:0016491">
    <property type="term" value="F:oxidoreductase activity"/>
    <property type="evidence" value="ECO:0007669"/>
    <property type="project" value="UniProtKB-KW"/>
</dbReference>
<dbReference type="PROSITE" id="PS00061">
    <property type="entry name" value="ADH_SHORT"/>
    <property type="match status" value="1"/>
</dbReference>
<dbReference type="AlphaFoldDB" id="A0A1S6QGR0"/>
<keyword evidence="5" id="KW-1185">Reference proteome</keyword>
<dbReference type="Pfam" id="PF00106">
    <property type="entry name" value="adh_short"/>
    <property type="match status" value="1"/>
</dbReference>
<comment type="similarity">
    <text evidence="1 3">Belongs to the short-chain dehydrogenases/reductases (SDR) family.</text>
</comment>
<dbReference type="SUPFAM" id="SSF51735">
    <property type="entry name" value="NAD(P)-binding Rossmann-fold domains"/>
    <property type="match status" value="1"/>
</dbReference>
<evidence type="ECO:0000256" key="1">
    <source>
        <dbReference type="ARBA" id="ARBA00006484"/>
    </source>
</evidence>
<evidence type="ECO:0000256" key="2">
    <source>
        <dbReference type="ARBA" id="ARBA00023002"/>
    </source>
</evidence>
<organism evidence="4 5">
    <name type="scientific">Lentilactobacillus curieae</name>
    <dbReference type="NCBI Taxonomy" id="1138822"/>
    <lineage>
        <taxon>Bacteria</taxon>
        <taxon>Bacillati</taxon>
        <taxon>Bacillota</taxon>
        <taxon>Bacilli</taxon>
        <taxon>Lactobacillales</taxon>
        <taxon>Lactobacillaceae</taxon>
        <taxon>Lentilactobacillus</taxon>
    </lineage>
</organism>
<dbReference type="PANTHER" id="PTHR44169">
    <property type="entry name" value="NADPH-DEPENDENT 1-ACYLDIHYDROXYACETONE PHOSPHATE REDUCTASE"/>
    <property type="match status" value="1"/>
</dbReference>
<evidence type="ECO:0000256" key="3">
    <source>
        <dbReference type="RuleBase" id="RU000363"/>
    </source>
</evidence>
<gene>
    <name evidence="4" type="ORF">PL11_002125</name>
</gene>